<evidence type="ECO:0000313" key="2">
    <source>
        <dbReference type="EMBL" id="OSX69368.1"/>
    </source>
</evidence>
<dbReference type="Proteomes" id="UP000218209">
    <property type="component" value="Unassembled WGS sequence"/>
</dbReference>
<accession>A0A1X6NL95</accession>
<evidence type="ECO:0000256" key="1">
    <source>
        <dbReference type="SAM" id="MobiDB-lite"/>
    </source>
</evidence>
<dbReference type="EMBL" id="KV919594">
    <property type="protein sequence ID" value="OSX69368.1"/>
    <property type="molecule type" value="Genomic_DNA"/>
</dbReference>
<sequence>MGRKHVPDPTTLTDRKARNTDLVAPPGFDEGVKRRDGRLYPGLSAAKVRDAFLDVARGQPRVTVLGQQQAGGAWWLVQRSKVFRFPDHISVSFVEAPGGAGVVIYSASVYGRSDLGANAKRVDAWLAELERVLG</sequence>
<reference evidence="2 3" key="1">
    <citation type="submission" date="2017-03" db="EMBL/GenBank/DDBJ databases">
        <title>WGS assembly of Porphyra umbilicalis.</title>
        <authorList>
            <person name="Brawley S.H."/>
            <person name="Blouin N.A."/>
            <person name="Ficko-Blean E."/>
            <person name="Wheeler G.L."/>
            <person name="Lohr M."/>
            <person name="Goodson H.V."/>
            <person name="Jenkins J.W."/>
            <person name="Blaby-Haas C.E."/>
            <person name="Helliwell K.E."/>
            <person name="Chan C."/>
            <person name="Marriage T."/>
            <person name="Bhattacharya D."/>
            <person name="Klein A.S."/>
            <person name="Badis Y."/>
            <person name="Brodie J."/>
            <person name="Cao Y."/>
            <person name="Collen J."/>
            <person name="Dittami S.M."/>
            <person name="Gachon C.M."/>
            <person name="Green B.R."/>
            <person name="Karpowicz S."/>
            <person name="Kim J.W."/>
            <person name="Kudahl U."/>
            <person name="Lin S."/>
            <person name="Michel G."/>
            <person name="Mittag M."/>
            <person name="Olson B.J."/>
            <person name="Pangilinan J."/>
            <person name="Peng Y."/>
            <person name="Qiu H."/>
            <person name="Shu S."/>
            <person name="Singer J.T."/>
            <person name="Smith A.G."/>
            <person name="Sprecher B.N."/>
            <person name="Wagner V."/>
            <person name="Wang W."/>
            <person name="Wang Z.-Y."/>
            <person name="Yan J."/>
            <person name="Yarish C."/>
            <person name="Zoeuner-Riek S."/>
            <person name="Zhuang Y."/>
            <person name="Zou Y."/>
            <person name="Lindquist E.A."/>
            <person name="Grimwood J."/>
            <person name="Barry K."/>
            <person name="Rokhsar D.S."/>
            <person name="Schmutz J."/>
            <person name="Stiller J.W."/>
            <person name="Grossman A.R."/>
            <person name="Prochnik S.E."/>
        </authorList>
    </citation>
    <scope>NUCLEOTIDE SEQUENCE [LARGE SCALE GENOMIC DNA]</scope>
    <source>
        <strain evidence="2">4086291</strain>
    </source>
</reference>
<organism evidence="2 3">
    <name type="scientific">Porphyra umbilicalis</name>
    <name type="common">Purple laver</name>
    <name type="synonym">Red alga</name>
    <dbReference type="NCBI Taxonomy" id="2786"/>
    <lineage>
        <taxon>Eukaryota</taxon>
        <taxon>Rhodophyta</taxon>
        <taxon>Bangiophyceae</taxon>
        <taxon>Bangiales</taxon>
        <taxon>Bangiaceae</taxon>
        <taxon>Porphyra</taxon>
    </lineage>
</organism>
<dbReference type="OrthoDB" id="540864at2759"/>
<dbReference type="Pfam" id="PF07386">
    <property type="entry name" value="DUF1499"/>
    <property type="match status" value="1"/>
</dbReference>
<evidence type="ECO:0000313" key="3">
    <source>
        <dbReference type="Proteomes" id="UP000218209"/>
    </source>
</evidence>
<name>A0A1X6NL95_PORUM</name>
<proteinExistence type="predicted"/>
<keyword evidence="3" id="KW-1185">Reference proteome</keyword>
<protein>
    <recommendedName>
        <fullName evidence="4">DUF1499 domain-containing protein</fullName>
    </recommendedName>
</protein>
<feature type="region of interest" description="Disordered" evidence="1">
    <location>
        <begin position="1"/>
        <end position="29"/>
    </location>
</feature>
<gene>
    <name evidence="2" type="ORF">BU14_1582s0002</name>
</gene>
<dbReference type="InterPro" id="IPR010865">
    <property type="entry name" value="DUF1499"/>
</dbReference>
<evidence type="ECO:0008006" key="4">
    <source>
        <dbReference type="Google" id="ProtNLM"/>
    </source>
</evidence>
<dbReference type="AlphaFoldDB" id="A0A1X6NL95"/>